<dbReference type="Gene3D" id="3.80.10.10">
    <property type="entry name" value="Ribonuclease Inhibitor"/>
    <property type="match status" value="2"/>
</dbReference>
<evidence type="ECO:0000256" key="12">
    <source>
        <dbReference type="SAM" id="Coils"/>
    </source>
</evidence>
<dbReference type="GO" id="GO:0005929">
    <property type="term" value="C:cilium"/>
    <property type="evidence" value="ECO:0007669"/>
    <property type="project" value="TreeGrafter"/>
</dbReference>
<gene>
    <name evidence="14" type="ORF">FCC1311_081212</name>
</gene>
<name>A0A2R5GLX3_9STRA</name>
<evidence type="ECO:0000256" key="2">
    <source>
        <dbReference type="ARBA" id="ARBA00022490"/>
    </source>
</evidence>
<dbReference type="InParanoid" id="A0A2R5GLX3"/>
<evidence type="ECO:0000256" key="1">
    <source>
        <dbReference type="ARBA" id="ARBA00004611"/>
    </source>
</evidence>
<dbReference type="PANTHER" id="PTHR45973">
    <property type="entry name" value="PROTEIN PHOSPHATASE 1 REGULATORY SUBUNIT SDS22-RELATED"/>
    <property type="match status" value="1"/>
</dbReference>
<keyword evidence="15" id="KW-1185">Reference proteome</keyword>
<evidence type="ECO:0000313" key="14">
    <source>
        <dbReference type="EMBL" id="GBG31896.1"/>
    </source>
</evidence>
<dbReference type="OrthoDB" id="266138at2759"/>
<dbReference type="EMBL" id="BEYU01000109">
    <property type="protein sequence ID" value="GBG31896.1"/>
    <property type="molecule type" value="Genomic_DNA"/>
</dbReference>
<evidence type="ECO:0000256" key="4">
    <source>
        <dbReference type="ARBA" id="ARBA00022737"/>
    </source>
</evidence>
<comment type="subcellular location">
    <subcellularLocation>
        <location evidence="1">Cytoplasm</location>
        <location evidence="1">Cytoskeleton</location>
        <location evidence="1">Flagellum axoneme</location>
    </subcellularLocation>
</comment>
<comment type="similarity">
    <text evidence="10">Belongs to the DRC3 family.</text>
</comment>
<evidence type="ECO:0000256" key="5">
    <source>
        <dbReference type="ARBA" id="ARBA00022846"/>
    </source>
</evidence>
<dbReference type="Proteomes" id="UP000241890">
    <property type="component" value="Unassembled WGS sequence"/>
</dbReference>
<feature type="region of interest" description="Disordered" evidence="13">
    <location>
        <begin position="38"/>
        <end position="66"/>
    </location>
</feature>
<feature type="coiled-coil region" evidence="12">
    <location>
        <begin position="532"/>
        <end position="581"/>
    </location>
</feature>
<protein>
    <recommendedName>
        <fullName evidence="11">Dynein regulatory complex subunit 3</fullName>
    </recommendedName>
</protein>
<evidence type="ECO:0000256" key="10">
    <source>
        <dbReference type="ARBA" id="ARBA00038378"/>
    </source>
</evidence>
<accession>A0A2R5GLX3</accession>
<evidence type="ECO:0000256" key="3">
    <source>
        <dbReference type="ARBA" id="ARBA00022614"/>
    </source>
</evidence>
<dbReference type="SMART" id="SM00365">
    <property type="entry name" value="LRR_SD22"/>
    <property type="match status" value="4"/>
</dbReference>
<keyword evidence="6 12" id="KW-0175">Coiled coil</keyword>
<dbReference type="InterPro" id="IPR050576">
    <property type="entry name" value="Cilia_flagella_integrity"/>
</dbReference>
<feature type="coiled-coil region" evidence="12">
    <location>
        <begin position="242"/>
        <end position="282"/>
    </location>
</feature>
<organism evidence="14 15">
    <name type="scientific">Hondaea fermentalgiana</name>
    <dbReference type="NCBI Taxonomy" id="2315210"/>
    <lineage>
        <taxon>Eukaryota</taxon>
        <taxon>Sar</taxon>
        <taxon>Stramenopiles</taxon>
        <taxon>Bigyra</taxon>
        <taxon>Labyrinthulomycetes</taxon>
        <taxon>Thraustochytrida</taxon>
        <taxon>Thraustochytriidae</taxon>
        <taxon>Hondaea</taxon>
    </lineage>
</organism>
<reference evidence="14 15" key="1">
    <citation type="submission" date="2017-12" db="EMBL/GenBank/DDBJ databases">
        <title>Sequencing, de novo assembly and annotation of complete genome of a new Thraustochytrid species, strain FCC1311.</title>
        <authorList>
            <person name="Sedici K."/>
            <person name="Godart F."/>
            <person name="Aiese Cigliano R."/>
            <person name="Sanseverino W."/>
            <person name="Barakat M."/>
            <person name="Ortet P."/>
            <person name="Marechal E."/>
            <person name="Cagnac O."/>
            <person name="Amato A."/>
        </authorList>
    </citation>
    <scope>NUCLEOTIDE SEQUENCE [LARGE SCALE GENOMIC DNA]</scope>
</reference>
<dbReference type="InterPro" id="IPR032675">
    <property type="entry name" value="LRR_dom_sf"/>
</dbReference>
<keyword evidence="4" id="KW-0677">Repeat</keyword>
<sequence>MVLESSGGQSGGPQLMAQYTVLDEDVVRGAVIEERELEQKAKNDNNGRGSGGSNGPSGGNDGRGNALAAMRHASHGGANAAPVDDEVRFEELAVLRLSYKNILRIDNLVGLQALTTLCLDNNVIEEIENLGHLVTLRWLDLSFNNISCIKGLETLTELQDLSLYANNIESLENLEKCTKLECLSVGSNKINKLENLLYLRQFKKLRLVTLEGNPVCNDPEYRMFVLAYLDRLKYFDYALIEANEVVSAREQFQDELLEAQERDQLEEVNEKAAAQQREYLARLKTAGLEIVETLFDDMFREDKELPKLKLLPGFDSIFESYQHEYRVQSEATVNIGLEFFQKYLAERERMEVALEKITDANEARSIEMVEAFFKALKQATVRLQDLQEKQRHGEDNPEELRGITAEVNRLSRRRLDLREDLMTIETEQTQQLKQLLDVYENRAGAIRTERIDHATLFFRAVEDLENSFATALEELAVDLVEKLANNLLEDLNDETMAFLSDRDNLLVAIQGAHDVHLGKLLAQEDALREGLLRELNDKVANLKKSFSKQNRDRVFEVARMQESIKEELEALEQRLASHDGDD</sequence>
<evidence type="ECO:0000256" key="6">
    <source>
        <dbReference type="ARBA" id="ARBA00023054"/>
    </source>
</evidence>
<dbReference type="PROSITE" id="PS51450">
    <property type="entry name" value="LRR"/>
    <property type="match status" value="4"/>
</dbReference>
<keyword evidence="7" id="KW-0969">Cilium</keyword>
<dbReference type="AlphaFoldDB" id="A0A2R5GLX3"/>
<evidence type="ECO:0000313" key="15">
    <source>
        <dbReference type="Proteomes" id="UP000241890"/>
    </source>
</evidence>
<proteinExistence type="inferred from homology"/>
<evidence type="ECO:0000256" key="8">
    <source>
        <dbReference type="ARBA" id="ARBA00023212"/>
    </source>
</evidence>
<evidence type="ECO:0000256" key="9">
    <source>
        <dbReference type="ARBA" id="ARBA00023273"/>
    </source>
</evidence>
<evidence type="ECO:0000256" key="13">
    <source>
        <dbReference type="SAM" id="MobiDB-lite"/>
    </source>
</evidence>
<dbReference type="InterPro" id="IPR001611">
    <property type="entry name" value="Leu-rich_rpt"/>
</dbReference>
<comment type="caution">
    <text evidence="14">The sequence shown here is derived from an EMBL/GenBank/DDBJ whole genome shotgun (WGS) entry which is preliminary data.</text>
</comment>
<evidence type="ECO:0000256" key="7">
    <source>
        <dbReference type="ARBA" id="ARBA00023069"/>
    </source>
</evidence>
<dbReference type="PANTHER" id="PTHR45973:SF12">
    <property type="entry name" value="DYNEIN REGULATORY COMPLEX SUBUNIT 3"/>
    <property type="match status" value="1"/>
</dbReference>
<feature type="coiled-coil region" evidence="12">
    <location>
        <begin position="369"/>
        <end position="427"/>
    </location>
</feature>
<keyword evidence="5" id="KW-0282">Flagellum</keyword>
<keyword evidence="2" id="KW-0963">Cytoplasm</keyword>
<keyword evidence="8" id="KW-0206">Cytoskeleton</keyword>
<dbReference type="SUPFAM" id="SSF52075">
    <property type="entry name" value="Outer arm dynein light chain 1"/>
    <property type="match status" value="1"/>
</dbReference>
<keyword evidence="3" id="KW-0433">Leucine-rich repeat</keyword>
<feature type="compositionally biased region" description="Gly residues" evidence="13">
    <location>
        <begin position="48"/>
        <end position="62"/>
    </location>
</feature>
<keyword evidence="9" id="KW-0966">Cell projection</keyword>
<evidence type="ECO:0000256" key="11">
    <source>
        <dbReference type="ARBA" id="ARBA00040950"/>
    </source>
</evidence>
<dbReference type="Pfam" id="PF14580">
    <property type="entry name" value="LRR_9"/>
    <property type="match status" value="1"/>
</dbReference>